<evidence type="ECO:0000313" key="14">
    <source>
        <dbReference type="EMBL" id="KST68313.1"/>
    </source>
</evidence>
<comment type="catalytic activity">
    <reaction evidence="1">
        <text>ATP + protein L-histidine = ADP + protein N-phospho-L-histidine.</text>
        <dbReference type="EC" id="2.7.13.3"/>
    </reaction>
</comment>
<feature type="domain" description="Histidine kinase" evidence="9">
    <location>
        <begin position="225"/>
        <end position="487"/>
    </location>
</feature>
<dbReference type="Gene3D" id="3.40.50.2300">
    <property type="match status" value="1"/>
</dbReference>
<dbReference type="SUPFAM" id="SSF52172">
    <property type="entry name" value="CheY-like"/>
    <property type="match status" value="1"/>
</dbReference>
<proteinExistence type="predicted"/>
<dbReference type="InterPro" id="IPR036890">
    <property type="entry name" value="HATPase_C_sf"/>
</dbReference>
<dbReference type="SMART" id="SM00073">
    <property type="entry name" value="HPT"/>
    <property type="match status" value="1"/>
</dbReference>
<keyword evidence="6" id="KW-0902">Two-component regulatory system</keyword>
<dbReference type="Gene3D" id="1.20.120.160">
    <property type="entry name" value="HPT domain"/>
    <property type="match status" value="1"/>
</dbReference>
<feature type="modified residue" description="4-aspartylphosphate" evidence="8">
    <location>
        <position position="723"/>
    </location>
</feature>
<name>A0A0V7ZUG5_9CYAN</name>
<dbReference type="SUPFAM" id="SSF55874">
    <property type="entry name" value="ATPase domain of HSP90 chaperone/DNA topoisomerase II/histidine kinase"/>
    <property type="match status" value="1"/>
</dbReference>
<evidence type="ECO:0000256" key="4">
    <source>
        <dbReference type="ARBA" id="ARBA00022679"/>
    </source>
</evidence>
<dbReference type="InterPro" id="IPR051315">
    <property type="entry name" value="Bact_Chemotaxis_CheA"/>
</dbReference>
<dbReference type="InterPro" id="IPR001789">
    <property type="entry name" value="Sig_transdc_resp-reg_receiver"/>
</dbReference>
<evidence type="ECO:0000256" key="5">
    <source>
        <dbReference type="ARBA" id="ARBA00022777"/>
    </source>
</evidence>
<dbReference type="PROSITE" id="PS50851">
    <property type="entry name" value="CHEW"/>
    <property type="match status" value="1"/>
</dbReference>
<dbReference type="AlphaFoldDB" id="A0A0V7ZUG5"/>
<feature type="domain" description="Response regulatory" evidence="10">
    <location>
        <begin position="674"/>
        <end position="790"/>
    </location>
</feature>
<feature type="modified residue" description="Phosphohistidine" evidence="7">
    <location>
        <position position="52"/>
    </location>
</feature>
<dbReference type="FunFam" id="3.30.565.10:FF:000016">
    <property type="entry name" value="Chemotaxis protein CheA, putative"/>
    <property type="match status" value="1"/>
</dbReference>
<organism evidence="13 15">
    <name type="scientific">Mastigocoleus testarum BC008</name>
    <dbReference type="NCBI Taxonomy" id="371196"/>
    <lineage>
        <taxon>Bacteria</taxon>
        <taxon>Bacillati</taxon>
        <taxon>Cyanobacteriota</taxon>
        <taxon>Cyanophyceae</taxon>
        <taxon>Nostocales</taxon>
        <taxon>Hapalosiphonaceae</taxon>
        <taxon>Mastigocoleus</taxon>
    </lineage>
</organism>
<dbReference type="InterPro" id="IPR008207">
    <property type="entry name" value="Sig_transdc_His_kin_Hpt_dom"/>
</dbReference>
<dbReference type="Pfam" id="PF01584">
    <property type="entry name" value="CheW"/>
    <property type="match status" value="1"/>
</dbReference>
<evidence type="ECO:0000259" key="10">
    <source>
        <dbReference type="PROSITE" id="PS50110"/>
    </source>
</evidence>
<dbReference type="PROSITE" id="PS50894">
    <property type="entry name" value="HPT"/>
    <property type="match status" value="1"/>
</dbReference>
<evidence type="ECO:0000256" key="8">
    <source>
        <dbReference type="PROSITE-ProRule" id="PRU00169"/>
    </source>
</evidence>
<evidence type="ECO:0000256" key="1">
    <source>
        <dbReference type="ARBA" id="ARBA00000085"/>
    </source>
</evidence>
<dbReference type="EMBL" id="LMTZ01000068">
    <property type="protein sequence ID" value="KST68301.1"/>
    <property type="molecule type" value="Genomic_DNA"/>
</dbReference>
<sequence length="794" mass="88465">MSSETNLTNLSLLELFNMEVKTQVALLNNNLLALENKPEPTEELTALMRAAHSIKGAAKIVQVDAAVSLAHVMEDYFVAVQEGTITLNAAHVDVLLQAVDILLQIADDCVNQPEVQFAEDERITSLVKAIAENARMSSPCRVKTQMPSNLGNEEVGNEDVWTRGQKKLEFPIPPLSQSPPPEQPTITQNRVVRVGADNLNRLMGLAGESLVEAKWLEPFADSLLELKHRQTDLFSLLENLQDLLRNSHLDQQIQEQLSVAHQTANECRQILSDRHNELEIFSQRCANLAERLYRQAITTHMRPFTDAGLEFPRLVRDLARQLGKRVNLEIVGKSTLIDRDILERLKAPLTHILRNAIDHGIESPQERLAVGKPEAGNISLEVTHHAGMLLITVTDDGRGIDLEFLRQEVVRKQLTNKKMATHLTEAELMQFLFLPGFSTATTVTEISGRGVGLDVAYNTLREIGGSLRAVSKPEHGITFSLQLPLTLSVIRTLLVEISGEPYAFAISRIERVVMLSKSDILLSENQHFFILDDCPVLLISGHQVLDLPSPAENSELLPVIVISDRSSSHSQARRNTQLQEANPNFRVEMNNHSSHYGLIVDRFLGEYSLVVRPLDPRLGKVPNISAAALLEDGSPVIIVDVEDLVRSIAKVLASGQISQLNQSTQQNANKTYKHVLVVDDSITVREMERKLLENNGYQVDVAVNGIDGWNAVRSGNYNLVITDIDMPRMNGFQLTSYIKTHSELKHIPVIIVSYKDREEDRLQGLKVGADYYLTKSSFHDDTLMEAVIDLVGEA</sequence>
<dbReference type="PANTHER" id="PTHR43395:SF1">
    <property type="entry name" value="CHEMOTAXIS PROTEIN CHEA"/>
    <property type="match status" value="1"/>
</dbReference>
<dbReference type="Gene3D" id="3.30.565.10">
    <property type="entry name" value="Histidine kinase-like ATPase, C-terminal domain"/>
    <property type="match status" value="1"/>
</dbReference>
<accession>A0A0V7ZUG5</accession>
<evidence type="ECO:0000256" key="3">
    <source>
        <dbReference type="ARBA" id="ARBA00022553"/>
    </source>
</evidence>
<keyword evidence="15" id="KW-1185">Reference proteome</keyword>
<dbReference type="InterPro" id="IPR036641">
    <property type="entry name" value="HPT_dom_sf"/>
</dbReference>
<dbReference type="GO" id="GO:0004673">
    <property type="term" value="F:protein histidine kinase activity"/>
    <property type="evidence" value="ECO:0007669"/>
    <property type="project" value="UniProtKB-EC"/>
</dbReference>
<dbReference type="SUPFAM" id="SSF47226">
    <property type="entry name" value="Histidine-containing phosphotransfer domain, HPT domain"/>
    <property type="match status" value="1"/>
</dbReference>
<dbReference type="RefSeq" id="WP_027844976.1">
    <property type="nucleotide sequence ID" value="NZ_LMTZ01000067.1"/>
</dbReference>
<feature type="domain" description="HPt" evidence="12">
    <location>
        <begin position="5"/>
        <end position="109"/>
    </location>
</feature>
<evidence type="ECO:0000259" key="12">
    <source>
        <dbReference type="PROSITE" id="PS50894"/>
    </source>
</evidence>
<dbReference type="GO" id="GO:0000160">
    <property type="term" value="P:phosphorelay signal transduction system"/>
    <property type="evidence" value="ECO:0007669"/>
    <property type="project" value="UniProtKB-KW"/>
</dbReference>
<dbReference type="CDD" id="cd00088">
    <property type="entry name" value="HPT"/>
    <property type="match status" value="1"/>
</dbReference>
<dbReference type="Proteomes" id="UP000053372">
    <property type="component" value="Unassembled WGS sequence"/>
</dbReference>
<dbReference type="Pfam" id="PF02518">
    <property type="entry name" value="HATPase_c"/>
    <property type="match status" value="1"/>
</dbReference>
<dbReference type="InterPro" id="IPR002545">
    <property type="entry name" value="CheW-lke_dom"/>
</dbReference>
<evidence type="ECO:0000313" key="15">
    <source>
        <dbReference type="Proteomes" id="UP000053372"/>
    </source>
</evidence>
<evidence type="ECO:0000256" key="7">
    <source>
        <dbReference type="PROSITE-ProRule" id="PRU00110"/>
    </source>
</evidence>
<comment type="caution">
    <text evidence="13">The sequence shown here is derived from an EMBL/GenBank/DDBJ whole genome shotgun (WGS) entry which is preliminary data.</text>
</comment>
<dbReference type="Pfam" id="PF00072">
    <property type="entry name" value="Response_reg"/>
    <property type="match status" value="1"/>
</dbReference>
<dbReference type="SMART" id="SM00387">
    <property type="entry name" value="HATPase_c"/>
    <property type="match status" value="1"/>
</dbReference>
<evidence type="ECO:0000259" key="9">
    <source>
        <dbReference type="PROSITE" id="PS50109"/>
    </source>
</evidence>
<dbReference type="Pfam" id="PF01627">
    <property type="entry name" value="Hpt"/>
    <property type="match status" value="1"/>
</dbReference>
<keyword evidence="5" id="KW-0418">Kinase</keyword>
<evidence type="ECO:0000313" key="13">
    <source>
        <dbReference type="EMBL" id="KST68301.1"/>
    </source>
</evidence>
<dbReference type="GO" id="GO:0006935">
    <property type="term" value="P:chemotaxis"/>
    <property type="evidence" value="ECO:0007669"/>
    <property type="project" value="InterPro"/>
</dbReference>
<dbReference type="InterPro" id="IPR003594">
    <property type="entry name" value="HATPase_dom"/>
</dbReference>
<dbReference type="PRINTS" id="PR00344">
    <property type="entry name" value="BCTRLSENSOR"/>
</dbReference>
<dbReference type="InterPro" id="IPR004358">
    <property type="entry name" value="Sig_transdc_His_kin-like_C"/>
</dbReference>
<dbReference type="OrthoDB" id="2079555at2"/>
<evidence type="ECO:0000259" key="11">
    <source>
        <dbReference type="PROSITE" id="PS50851"/>
    </source>
</evidence>
<dbReference type="InterPro" id="IPR036061">
    <property type="entry name" value="CheW-like_dom_sf"/>
</dbReference>
<gene>
    <name evidence="13" type="ORF">BC008_00655</name>
    <name evidence="14" type="ORF">BC008_00720</name>
</gene>
<dbReference type="SMART" id="SM00448">
    <property type="entry name" value="REC"/>
    <property type="match status" value="1"/>
</dbReference>
<dbReference type="PANTHER" id="PTHR43395">
    <property type="entry name" value="SENSOR HISTIDINE KINASE CHEA"/>
    <property type="match status" value="1"/>
</dbReference>
<evidence type="ECO:0000256" key="6">
    <source>
        <dbReference type="ARBA" id="ARBA00023012"/>
    </source>
</evidence>
<dbReference type="SMART" id="SM00260">
    <property type="entry name" value="CheW"/>
    <property type="match status" value="1"/>
</dbReference>
<dbReference type="PROSITE" id="PS50109">
    <property type="entry name" value="HIS_KIN"/>
    <property type="match status" value="1"/>
</dbReference>
<keyword evidence="4" id="KW-0808">Transferase</keyword>
<dbReference type="EMBL" id="LMTZ01000067">
    <property type="protein sequence ID" value="KST68313.1"/>
    <property type="molecule type" value="Genomic_DNA"/>
</dbReference>
<dbReference type="InterPro" id="IPR011006">
    <property type="entry name" value="CheY-like_superfamily"/>
</dbReference>
<dbReference type="Gene3D" id="2.30.30.40">
    <property type="entry name" value="SH3 Domains"/>
    <property type="match status" value="1"/>
</dbReference>
<reference evidence="13 15" key="1">
    <citation type="journal article" date="2015" name="Genome Announc.">
        <title>Draft Genome of the Euendolithic (true boring) Cyanobacterium Mastigocoleus testarum strain BC008.</title>
        <authorList>
            <person name="Guida B.S."/>
            <person name="Garcia-Pichel F."/>
        </authorList>
    </citation>
    <scope>NUCLEOTIDE SEQUENCE [LARGE SCALE GENOMIC DNA]</scope>
    <source>
        <strain evidence="13 15">BC008</strain>
    </source>
</reference>
<dbReference type="SUPFAM" id="SSF50341">
    <property type="entry name" value="CheW-like"/>
    <property type="match status" value="1"/>
</dbReference>
<feature type="domain" description="CheW-like" evidence="11">
    <location>
        <begin position="489"/>
        <end position="650"/>
    </location>
</feature>
<dbReference type="PROSITE" id="PS50110">
    <property type="entry name" value="RESPONSE_REGULATORY"/>
    <property type="match status" value="1"/>
</dbReference>
<evidence type="ECO:0000256" key="2">
    <source>
        <dbReference type="ARBA" id="ARBA00012438"/>
    </source>
</evidence>
<dbReference type="EC" id="2.7.13.3" evidence="2"/>
<dbReference type="InterPro" id="IPR005467">
    <property type="entry name" value="His_kinase_dom"/>
</dbReference>
<protein>
    <recommendedName>
        <fullName evidence="2">histidine kinase</fullName>
        <ecNumber evidence="2">2.7.13.3</ecNumber>
    </recommendedName>
</protein>
<keyword evidence="3 8" id="KW-0597">Phosphoprotein</keyword>